<sequence length="46" mass="5115">EIHVCWASLQRALANVQVLKWSLSLLAARGSDQFADSRHLSPVLAR</sequence>
<name>A0A392WFF1_9FABA</name>
<comment type="caution">
    <text evidence="1">The sequence shown here is derived from an EMBL/GenBank/DDBJ whole genome shotgun (WGS) entry which is preliminary data.</text>
</comment>
<organism evidence="1 2">
    <name type="scientific">Trifolium medium</name>
    <dbReference type="NCBI Taxonomy" id="97028"/>
    <lineage>
        <taxon>Eukaryota</taxon>
        <taxon>Viridiplantae</taxon>
        <taxon>Streptophyta</taxon>
        <taxon>Embryophyta</taxon>
        <taxon>Tracheophyta</taxon>
        <taxon>Spermatophyta</taxon>
        <taxon>Magnoliopsida</taxon>
        <taxon>eudicotyledons</taxon>
        <taxon>Gunneridae</taxon>
        <taxon>Pentapetalae</taxon>
        <taxon>rosids</taxon>
        <taxon>fabids</taxon>
        <taxon>Fabales</taxon>
        <taxon>Fabaceae</taxon>
        <taxon>Papilionoideae</taxon>
        <taxon>50 kb inversion clade</taxon>
        <taxon>NPAAA clade</taxon>
        <taxon>Hologalegina</taxon>
        <taxon>IRL clade</taxon>
        <taxon>Trifolieae</taxon>
        <taxon>Trifolium</taxon>
    </lineage>
</organism>
<evidence type="ECO:0000313" key="2">
    <source>
        <dbReference type="Proteomes" id="UP000265520"/>
    </source>
</evidence>
<dbReference type="Proteomes" id="UP000265520">
    <property type="component" value="Unassembled WGS sequence"/>
</dbReference>
<dbReference type="EMBL" id="LXQA011447235">
    <property type="protein sequence ID" value="MCI97551.1"/>
    <property type="molecule type" value="Genomic_DNA"/>
</dbReference>
<protein>
    <submittedName>
        <fullName evidence="1">Uncharacterized protein</fullName>
    </submittedName>
</protein>
<reference evidence="1 2" key="1">
    <citation type="journal article" date="2018" name="Front. Plant Sci.">
        <title>Red Clover (Trifolium pratense) and Zigzag Clover (T. medium) - A Picture of Genomic Similarities and Differences.</title>
        <authorList>
            <person name="Dluhosova J."/>
            <person name="Istvanek J."/>
            <person name="Nedelnik J."/>
            <person name="Repkova J."/>
        </authorList>
    </citation>
    <scope>NUCLEOTIDE SEQUENCE [LARGE SCALE GENOMIC DNA]</scope>
    <source>
        <strain evidence="2">cv. 10/8</strain>
        <tissue evidence="1">Leaf</tissue>
    </source>
</reference>
<keyword evidence="2" id="KW-1185">Reference proteome</keyword>
<feature type="non-terminal residue" evidence="1">
    <location>
        <position position="1"/>
    </location>
</feature>
<proteinExistence type="predicted"/>
<evidence type="ECO:0000313" key="1">
    <source>
        <dbReference type="EMBL" id="MCI97551.1"/>
    </source>
</evidence>
<accession>A0A392WFF1</accession>
<dbReference type="AlphaFoldDB" id="A0A392WFF1"/>